<feature type="transmembrane region" description="Helical" evidence="6">
    <location>
        <begin position="59"/>
        <end position="82"/>
    </location>
</feature>
<feature type="transmembrane region" description="Helical" evidence="6">
    <location>
        <begin position="21"/>
        <end position="47"/>
    </location>
</feature>
<gene>
    <name evidence="8" type="ORF">N7U68_16640</name>
</gene>
<proteinExistence type="inferred from homology"/>
<protein>
    <submittedName>
        <fullName evidence="8">DMT family transporter</fullName>
    </submittedName>
</protein>
<reference evidence="8" key="1">
    <citation type="submission" date="2022-10" db="EMBL/GenBank/DDBJ databases">
        <title>Roseovarius pelagicus sp. nov., isolated from Arctic seawater.</title>
        <authorList>
            <person name="Hong Y.W."/>
            <person name="Hwang C.Y."/>
        </authorList>
    </citation>
    <scope>NUCLEOTIDE SEQUENCE</scope>
    <source>
        <strain evidence="8">HL-MP18</strain>
    </source>
</reference>
<dbReference type="InterPro" id="IPR000620">
    <property type="entry name" value="EamA_dom"/>
</dbReference>
<feature type="transmembrane region" description="Helical" evidence="6">
    <location>
        <begin position="304"/>
        <end position="321"/>
    </location>
</feature>
<dbReference type="PANTHER" id="PTHR32322:SF2">
    <property type="entry name" value="EAMA DOMAIN-CONTAINING PROTEIN"/>
    <property type="match status" value="1"/>
</dbReference>
<evidence type="ECO:0000313" key="9">
    <source>
        <dbReference type="Proteomes" id="UP001064087"/>
    </source>
</evidence>
<keyword evidence="3 6" id="KW-0812">Transmembrane</keyword>
<evidence type="ECO:0000256" key="5">
    <source>
        <dbReference type="ARBA" id="ARBA00023136"/>
    </source>
</evidence>
<evidence type="ECO:0000313" key="8">
    <source>
        <dbReference type="EMBL" id="UXX82695.1"/>
    </source>
</evidence>
<feature type="transmembrane region" description="Helical" evidence="6">
    <location>
        <begin position="247"/>
        <end position="266"/>
    </location>
</feature>
<evidence type="ECO:0000256" key="4">
    <source>
        <dbReference type="ARBA" id="ARBA00022989"/>
    </source>
</evidence>
<organism evidence="8 9">
    <name type="scientific">Roseovarius pelagicus</name>
    <dbReference type="NCBI Taxonomy" id="2980108"/>
    <lineage>
        <taxon>Bacteria</taxon>
        <taxon>Pseudomonadati</taxon>
        <taxon>Pseudomonadota</taxon>
        <taxon>Alphaproteobacteria</taxon>
        <taxon>Rhodobacterales</taxon>
        <taxon>Roseobacteraceae</taxon>
        <taxon>Roseovarius</taxon>
    </lineage>
</organism>
<dbReference type="InterPro" id="IPR037185">
    <property type="entry name" value="EmrE-like"/>
</dbReference>
<feature type="transmembrane region" description="Helical" evidence="6">
    <location>
        <begin position="98"/>
        <end position="119"/>
    </location>
</feature>
<feature type="transmembrane region" description="Helical" evidence="6">
    <location>
        <begin position="125"/>
        <end position="147"/>
    </location>
</feature>
<feature type="transmembrane region" description="Helical" evidence="6">
    <location>
        <begin position="278"/>
        <end position="298"/>
    </location>
</feature>
<dbReference type="InterPro" id="IPR050638">
    <property type="entry name" value="AA-Vitamin_Transporters"/>
</dbReference>
<keyword evidence="4 6" id="KW-1133">Transmembrane helix</keyword>
<dbReference type="EMBL" id="CP106738">
    <property type="protein sequence ID" value="UXX82695.1"/>
    <property type="molecule type" value="Genomic_DNA"/>
</dbReference>
<sequence>MQKDNSMSHAETHEGRQVPKLLLGAGLVWLAVFVYASSNSIVALLTQIGRDNPVDGRNAITFCNLLFLGSLLSLIPMVFMFWRDWTRENLSKLSRKDWSVLTVSAVLSSALTPALFFIALDYTTVTNVVLIGRIEPPLFLLATYFILGEKLDPWAFAAGLIALVGAVIIISLKGDGASFMVGKGEIATVAATISFIASTLVARVGLKGVPLGIFSIYRTVLGTAIYFFFAMYLYGPLHFQDVLSPVVWKWVWVYAVIVIVIGQFAWNIGLKNARSSDVSLATSFSPLAALLIAMVLLGEDPGPGLIPGGAIILSAIALGQFGRKRTIMAEAEAEAAKKEKDDHVDEALKAEGRINFKGA</sequence>
<comment type="similarity">
    <text evidence="2">Belongs to the EamA transporter family.</text>
</comment>
<dbReference type="SUPFAM" id="SSF103481">
    <property type="entry name" value="Multidrug resistance efflux transporter EmrE"/>
    <property type="match status" value="2"/>
</dbReference>
<evidence type="ECO:0000256" key="3">
    <source>
        <dbReference type="ARBA" id="ARBA00022692"/>
    </source>
</evidence>
<feature type="transmembrane region" description="Helical" evidence="6">
    <location>
        <begin position="154"/>
        <end position="174"/>
    </location>
</feature>
<evidence type="ECO:0000256" key="1">
    <source>
        <dbReference type="ARBA" id="ARBA00004141"/>
    </source>
</evidence>
<feature type="transmembrane region" description="Helical" evidence="6">
    <location>
        <begin position="186"/>
        <end position="204"/>
    </location>
</feature>
<feature type="domain" description="EamA" evidence="7">
    <location>
        <begin position="183"/>
        <end position="318"/>
    </location>
</feature>
<keyword evidence="5 6" id="KW-0472">Membrane</keyword>
<accession>A0ABY6DAV2</accession>
<feature type="domain" description="EamA" evidence="7">
    <location>
        <begin position="49"/>
        <end position="170"/>
    </location>
</feature>
<keyword evidence="9" id="KW-1185">Reference proteome</keyword>
<name>A0ABY6DAV2_9RHOB</name>
<comment type="subcellular location">
    <subcellularLocation>
        <location evidence="1">Membrane</location>
        <topology evidence="1">Multi-pass membrane protein</topology>
    </subcellularLocation>
</comment>
<evidence type="ECO:0000256" key="2">
    <source>
        <dbReference type="ARBA" id="ARBA00007362"/>
    </source>
</evidence>
<dbReference type="Proteomes" id="UP001064087">
    <property type="component" value="Chromosome"/>
</dbReference>
<dbReference type="RefSeq" id="WP_263047528.1">
    <property type="nucleotide sequence ID" value="NZ_CP106738.1"/>
</dbReference>
<dbReference type="PANTHER" id="PTHR32322">
    <property type="entry name" value="INNER MEMBRANE TRANSPORTER"/>
    <property type="match status" value="1"/>
</dbReference>
<evidence type="ECO:0000256" key="6">
    <source>
        <dbReference type="SAM" id="Phobius"/>
    </source>
</evidence>
<feature type="transmembrane region" description="Helical" evidence="6">
    <location>
        <begin position="216"/>
        <end position="235"/>
    </location>
</feature>
<dbReference type="Pfam" id="PF00892">
    <property type="entry name" value="EamA"/>
    <property type="match status" value="2"/>
</dbReference>
<evidence type="ECO:0000259" key="7">
    <source>
        <dbReference type="Pfam" id="PF00892"/>
    </source>
</evidence>